<protein>
    <submittedName>
        <fullName evidence="2">Uncharacterized protein</fullName>
    </submittedName>
</protein>
<accession>A0A914S5X8</accession>
<dbReference type="Proteomes" id="UP000887564">
    <property type="component" value="Unplaced"/>
</dbReference>
<evidence type="ECO:0000313" key="2">
    <source>
        <dbReference type="WBParaSite" id="PEQ_0001402301-mRNA-1"/>
    </source>
</evidence>
<dbReference type="WBParaSite" id="PEQ_0001402301-mRNA-1">
    <property type="protein sequence ID" value="PEQ_0001402301-mRNA-1"/>
    <property type="gene ID" value="PEQ_0001402301"/>
</dbReference>
<name>A0A914S5X8_PAREQ</name>
<reference evidence="2" key="1">
    <citation type="submission" date="2022-11" db="UniProtKB">
        <authorList>
            <consortium name="WormBaseParasite"/>
        </authorList>
    </citation>
    <scope>IDENTIFICATION</scope>
</reference>
<sequence length="115" mass="13141">MSSLLIYAKSYRMTLLENVIAERCECPVALTHDDIQSNLSKVDRVEKVCQKEKQPLMEEVRAKARYLLTDMSLPGVNEIQSAQVALENDWHTLAETLESVKEKTQSSKRLIQGYL</sequence>
<organism evidence="1 2">
    <name type="scientific">Parascaris equorum</name>
    <name type="common">Equine roundworm</name>
    <dbReference type="NCBI Taxonomy" id="6256"/>
    <lineage>
        <taxon>Eukaryota</taxon>
        <taxon>Metazoa</taxon>
        <taxon>Ecdysozoa</taxon>
        <taxon>Nematoda</taxon>
        <taxon>Chromadorea</taxon>
        <taxon>Rhabditida</taxon>
        <taxon>Spirurina</taxon>
        <taxon>Ascaridomorpha</taxon>
        <taxon>Ascaridoidea</taxon>
        <taxon>Ascarididae</taxon>
        <taxon>Parascaris</taxon>
    </lineage>
</organism>
<evidence type="ECO:0000313" key="1">
    <source>
        <dbReference type="Proteomes" id="UP000887564"/>
    </source>
</evidence>
<dbReference type="AlphaFoldDB" id="A0A914S5X8"/>
<proteinExistence type="predicted"/>
<dbReference type="Gene3D" id="1.20.58.60">
    <property type="match status" value="1"/>
</dbReference>
<keyword evidence="1" id="KW-1185">Reference proteome</keyword>